<keyword evidence="4" id="KW-1185">Reference proteome</keyword>
<feature type="compositionally biased region" description="Basic and acidic residues" evidence="1">
    <location>
        <begin position="333"/>
        <end position="345"/>
    </location>
</feature>
<accession>A0A0P1BBZ9</accession>
<reference evidence="3 4" key="1">
    <citation type="submission" date="2014-09" db="EMBL/GenBank/DDBJ databases">
        <authorList>
            <person name="Magalhaes I.L.F."/>
            <person name="Oliveira U."/>
            <person name="Santos F.R."/>
            <person name="Vidigal T.H.D.A."/>
            <person name="Brescovit A.D."/>
            <person name="Santos A.J."/>
        </authorList>
    </citation>
    <scope>NUCLEOTIDE SEQUENCE [LARGE SCALE GENOMIC DNA]</scope>
</reference>
<feature type="compositionally biased region" description="Basic and acidic residues" evidence="1">
    <location>
        <begin position="274"/>
        <end position="286"/>
    </location>
</feature>
<organism evidence="3 4">
    <name type="scientific">Ceraceosorus bombacis</name>
    <dbReference type="NCBI Taxonomy" id="401625"/>
    <lineage>
        <taxon>Eukaryota</taxon>
        <taxon>Fungi</taxon>
        <taxon>Dikarya</taxon>
        <taxon>Basidiomycota</taxon>
        <taxon>Ustilaginomycotina</taxon>
        <taxon>Exobasidiomycetes</taxon>
        <taxon>Ceraceosorales</taxon>
        <taxon>Ceraceosoraceae</taxon>
        <taxon>Ceraceosorus</taxon>
    </lineage>
</organism>
<name>A0A0P1BBZ9_9BASI</name>
<feature type="compositionally biased region" description="Polar residues" evidence="1">
    <location>
        <begin position="912"/>
        <end position="924"/>
    </location>
</feature>
<feature type="compositionally biased region" description="Low complexity" evidence="1">
    <location>
        <begin position="868"/>
        <end position="879"/>
    </location>
</feature>
<evidence type="ECO:0000313" key="4">
    <source>
        <dbReference type="Proteomes" id="UP000054845"/>
    </source>
</evidence>
<evidence type="ECO:0000313" key="3">
    <source>
        <dbReference type="EMBL" id="CEH13557.1"/>
    </source>
</evidence>
<feature type="region of interest" description="Disordered" evidence="1">
    <location>
        <begin position="208"/>
        <end position="231"/>
    </location>
</feature>
<evidence type="ECO:0000256" key="2">
    <source>
        <dbReference type="SAM" id="SignalP"/>
    </source>
</evidence>
<dbReference type="OrthoDB" id="10312000at2759"/>
<keyword evidence="2" id="KW-0732">Signal</keyword>
<protein>
    <submittedName>
        <fullName evidence="3">Uncharacterized protein</fullName>
    </submittedName>
</protein>
<dbReference type="EMBL" id="CCYA01000221">
    <property type="protein sequence ID" value="CEH13557.1"/>
    <property type="molecule type" value="Genomic_DNA"/>
</dbReference>
<feature type="compositionally biased region" description="Basic and acidic residues" evidence="1">
    <location>
        <begin position="543"/>
        <end position="552"/>
    </location>
</feature>
<feature type="region of interest" description="Disordered" evidence="1">
    <location>
        <begin position="499"/>
        <end position="572"/>
    </location>
</feature>
<feature type="signal peptide" evidence="2">
    <location>
        <begin position="1"/>
        <end position="26"/>
    </location>
</feature>
<feature type="compositionally biased region" description="Polar residues" evidence="1">
    <location>
        <begin position="888"/>
        <end position="899"/>
    </location>
</feature>
<feature type="region of interest" description="Disordered" evidence="1">
    <location>
        <begin position="858"/>
        <end position="958"/>
    </location>
</feature>
<dbReference type="Proteomes" id="UP000054845">
    <property type="component" value="Unassembled WGS sequence"/>
</dbReference>
<feature type="compositionally biased region" description="Basic residues" evidence="1">
    <location>
        <begin position="347"/>
        <end position="356"/>
    </location>
</feature>
<feature type="region of interest" description="Disordered" evidence="1">
    <location>
        <begin position="244"/>
        <end position="356"/>
    </location>
</feature>
<feature type="compositionally biased region" description="Low complexity" evidence="1">
    <location>
        <begin position="900"/>
        <end position="911"/>
    </location>
</feature>
<dbReference type="AlphaFoldDB" id="A0A0P1BBZ9"/>
<feature type="chain" id="PRO_5006059369" evidence="2">
    <location>
        <begin position="27"/>
        <end position="958"/>
    </location>
</feature>
<feature type="compositionally biased region" description="Basic and acidic residues" evidence="1">
    <location>
        <begin position="525"/>
        <end position="534"/>
    </location>
</feature>
<sequence length="958" mass="104576">MPLPHHFRLFNSRLYLLLVLTTSCGAVLEVGEGSRAIEKATKAVAGKCVIDCSGNTRFADISPSSPRYQALQAAADLHAEHVEPAMTKFKLTASWNHSSKDKGWKSLAHVAGEAYDAHGNLILAKTIRVYGPLSHGPYGEAGGTARHHQPYTVARFLDDEGKDLYGRVSGAAMGVPTKRRLYLPPNYTYLDGRNKKHVGVVPPYPELQRRPGWDPANAHPSARSSAIPAPLSAEDPSLVAVKRKERQSVVFSDDKPSPMNLNWRPYSRPRKKGRSEGHEILERRLQPPEALLKAGGSGQKGIESSLGHAAQASSAHTPPIDISTGGPGGAAVRDTKAPRVEESSGTKRPRNHARARQPYKKIVRHINELSGIRLSTDGPPFIGHALGHANQEMQTNYAAALKEAVSWHTKEVEPRLHTFVSMQGFRTWTGKRVGERRNQAHAIGYAFDKDGRTVFGPPEESSGYRPAIRTMMYLAPDQKYRGYVGGPSPYLEAKKAMEAKAKNPTPAMRWRPRKRAQLLAQSSSADKETADKSAGHSSRSTTHRKDAEDRDNQSPPSRVARPIFDLNRSPPLELESRLRKRLDGTRASTAGKVLVTYSGGGKSRIPGGHEAIEAAAQYYKHNLNPKLAQFKVAKPWNKCGGPHKNSEHLFTTGTLCDSEGHVLKPEISHGDNVQGRRGTAKLFLPPGHKLEIKGVEYVGPHVSDSPYKLGIEANRRMAAGQGPTVIIKDGHKIKGHHFPSTIQEAADAHARNVDPRLHSFEPQTGFRVPSHTHKGIPPEFKHLSFASGIGRDKDGKRIFPKSFMTGHGTSTYRIYLAEGQTHSPYRGVSYTGEARTPWTAKSGSRHEANQARLAAIRASNPDFGPGGRSLSEGGSSASSRRLEGTKPSAESKTARSTEGASPEPRASRSSSHQGQSLQQPNAISPSEDHHSHGLDTSSSERPPKRFAFDLNQPPPDSR</sequence>
<evidence type="ECO:0000256" key="1">
    <source>
        <dbReference type="SAM" id="MobiDB-lite"/>
    </source>
</evidence>
<proteinExistence type="predicted"/>